<feature type="region of interest" description="Disordered" evidence="1">
    <location>
        <begin position="1"/>
        <end position="77"/>
    </location>
</feature>
<reference evidence="3" key="1">
    <citation type="journal article" date="2005" name="Nature">
        <title>The map-based sequence of the rice genome.</title>
        <authorList>
            <consortium name="International rice genome sequencing project (IRGSP)"/>
            <person name="Matsumoto T."/>
            <person name="Wu J."/>
            <person name="Kanamori H."/>
            <person name="Katayose Y."/>
            <person name="Fujisawa M."/>
            <person name="Namiki N."/>
            <person name="Mizuno H."/>
            <person name="Yamamoto K."/>
            <person name="Antonio B.A."/>
            <person name="Baba T."/>
            <person name="Sakata K."/>
            <person name="Nagamura Y."/>
            <person name="Aoki H."/>
            <person name="Arikawa K."/>
            <person name="Arita K."/>
            <person name="Bito T."/>
            <person name="Chiden Y."/>
            <person name="Fujitsuka N."/>
            <person name="Fukunaka R."/>
            <person name="Hamada M."/>
            <person name="Harada C."/>
            <person name="Hayashi A."/>
            <person name="Hijishita S."/>
            <person name="Honda M."/>
            <person name="Hosokawa S."/>
            <person name="Ichikawa Y."/>
            <person name="Idonuma A."/>
            <person name="Iijima M."/>
            <person name="Ikeda M."/>
            <person name="Ikeno M."/>
            <person name="Ito K."/>
            <person name="Ito S."/>
            <person name="Ito T."/>
            <person name="Ito Y."/>
            <person name="Ito Y."/>
            <person name="Iwabuchi A."/>
            <person name="Kamiya K."/>
            <person name="Karasawa W."/>
            <person name="Kurita K."/>
            <person name="Katagiri S."/>
            <person name="Kikuta A."/>
            <person name="Kobayashi H."/>
            <person name="Kobayashi N."/>
            <person name="Machita K."/>
            <person name="Maehara T."/>
            <person name="Masukawa M."/>
            <person name="Mizubayashi T."/>
            <person name="Mukai Y."/>
            <person name="Nagasaki H."/>
            <person name="Nagata Y."/>
            <person name="Naito S."/>
            <person name="Nakashima M."/>
            <person name="Nakama Y."/>
            <person name="Nakamichi Y."/>
            <person name="Nakamura M."/>
            <person name="Meguro A."/>
            <person name="Negishi M."/>
            <person name="Ohta I."/>
            <person name="Ohta T."/>
            <person name="Okamoto M."/>
            <person name="Ono N."/>
            <person name="Saji S."/>
            <person name="Sakaguchi M."/>
            <person name="Sakai K."/>
            <person name="Shibata M."/>
            <person name="Shimokawa T."/>
            <person name="Song J."/>
            <person name="Takazaki Y."/>
            <person name="Terasawa K."/>
            <person name="Tsugane M."/>
            <person name="Tsuji K."/>
            <person name="Ueda S."/>
            <person name="Waki K."/>
            <person name="Yamagata H."/>
            <person name="Yamamoto M."/>
            <person name="Yamamoto S."/>
            <person name="Yamane H."/>
            <person name="Yoshiki S."/>
            <person name="Yoshihara R."/>
            <person name="Yukawa K."/>
            <person name="Zhong H."/>
            <person name="Yano M."/>
            <person name="Yuan Q."/>
            <person name="Ouyang S."/>
            <person name="Liu J."/>
            <person name="Jones K.M."/>
            <person name="Gansberger K."/>
            <person name="Moffat K."/>
            <person name="Hill J."/>
            <person name="Bera J."/>
            <person name="Fadrosh D."/>
            <person name="Jin S."/>
            <person name="Johri S."/>
            <person name="Kim M."/>
            <person name="Overton L."/>
            <person name="Reardon M."/>
            <person name="Tsitrin T."/>
            <person name="Vuong H."/>
            <person name="Weaver B."/>
            <person name="Ciecko A."/>
            <person name="Tallon L."/>
            <person name="Jackson J."/>
            <person name="Pai G."/>
            <person name="Aken S.V."/>
            <person name="Utterback T."/>
            <person name="Reidmuller S."/>
            <person name="Feldblyum T."/>
            <person name="Hsiao J."/>
            <person name="Zismann V."/>
            <person name="Iobst S."/>
            <person name="de Vazeille A.R."/>
            <person name="Buell C.R."/>
            <person name="Ying K."/>
            <person name="Li Y."/>
            <person name="Lu T."/>
            <person name="Huang Y."/>
            <person name="Zhao Q."/>
            <person name="Feng Q."/>
            <person name="Zhang L."/>
            <person name="Zhu J."/>
            <person name="Weng Q."/>
            <person name="Mu J."/>
            <person name="Lu Y."/>
            <person name="Fan D."/>
            <person name="Liu Y."/>
            <person name="Guan J."/>
            <person name="Zhang Y."/>
            <person name="Yu S."/>
            <person name="Liu X."/>
            <person name="Zhang Y."/>
            <person name="Hong G."/>
            <person name="Han B."/>
            <person name="Choisne N."/>
            <person name="Demange N."/>
            <person name="Orjeda G."/>
            <person name="Samain S."/>
            <person name="Cattolico L."/>
            <person name="Pelletier E."/>
            <person name="Couloux A."/>
            <person name="Segurens B."/>
            <person name="Wincker P."/>
            <person name="D'Hont A."/>
            <person name="Scarpelli C."/>
            <person name="Weissenbach J."/>
            <person name="Salanoubat M."/>
            <person name="Quetier F."/>
            <person name="Yu Y."/>
            <person name="Kim H.R."/>
            <person name="Rambo T."/>
            <person name="Currie J."/>
            <person name="Collura K."/>
            <person name="Luo M."/>
            <person name="Yang T."/>
            <person name="Ammiraju J.S.S."/>
            <person name="Engler F."/>
            <person name="Soderlund C."/>
            <person name="Wing R.A."/>
            <person name="Palmer L.E."/>
            <person name="de la Bastide M."/>
            <person name="Spiegel L."/>
            <person name="Nascimento L."/>
            <person name="Zutavern T."/>
            <person name="O'Shaughnessy A."/>
            <person name="Dike S."/>
            <person name="Dedhia N."/>
            <person name="Preston R."/>
            <person name="Balija V."/>
            <person name="McCombie W.R."/>
            <person name="Chow T."/>
            <person name="Chen H."/>
            <person name="Chung M."/>
            <person name="Chen C."/>
            <person name="Shaw J."/>
            <person name="Wu H."/>
            <person name="Hsiao K."/>
            <person name="Chao Y."/>
            <person name="Chu M."/>
            <person name="Cheng C."/>
            <person name="Hour A."/>
            <person name="Lee P."/>
            <person name="Lin S."/>
            <person name="Lin Y."/>
            <person name="Liou J."/>
            <person name="Liu S."/>
            <person name="Hsing Y."/>
            <person name="Raghuvanshi S."/>
            <person name="Mohanty A."/>
            <person name="Bharti A.K."/>
            <person name="Gaur A."/>
            <person name="Gupta V."/>
            <person name="Kumar D."/>
            <person name="Ravi V."/>
            <person name="Vij S."/>
            <person name="Kapur A."/>
            <person name="Khurana P."/>
            <person name="Khurana P."/>
            <person name="Khurana J.P."/>
            <person name="Tyagi A.K."/>
            <person name="Gaikwad K."/>
            <person name="Singh A."/>
            <person name="Dalal V."/>
            <person name="Srivastava S."/>
            <person name="Dixit A."/>
            <person name="Pal A.K."/>
            <person name="Ghazi I.A."/>
            <person name="Yadav M."/>
            <person name="Pandit A."/>
            <person name="Bhargava A."/>
            <person name="Sureshbabu K."/>
            <person name="Batra K."/>
            <person name="Sharma T.R."/>
            <person name="Mohapatra T."/>
            <person name="Singh N.K."/>
            <person name="Messing J."/>
            <person name="Nelson A.B."/>
            <person name="Fuks G."/>
            <person name="Kavchok S."/>
            <person name="Keizer G."/>
            <person name="Linton E."/>
            <person name="Llaca V."/>
            <person name="Song R."/>
            <person name="Tanyolac B."/>
            <person name="Young S."/>
            <person name="Ho-Il K."/>
            <person name="Hahn J.H."/>
            <person name="Sangsakoo G."/>
            <person name="Vanavichit A."/>
            <person name="de Mattos Luiz.A.T."/>
            <person name="Zimmer P.D."/>
            <person name="Malone G."/>
            <person name="Dellagostin O."/>
            <person name="de Oliveira A.C."/>
            <person name="Bevan M."/>
            <person name="Bancroft I."/>
            <person name="Minx P."/>
            <person name="Cordum H."/>
            <person name="Wilson R."/>
            <person name="Cheng Z."/>
            <person name="Jin W."/>
            <person name="Jiang J."/>
            <person name="Leong S.A."/>
            <person name="Iwama H."/>
            <person name="Gojobori T."/>
            <person name="Itoh T."/>
            <person name="Niimura Y."/>
            <person name="Fujii Y."/>
            <person name="Habara T."/>
            <person name="Sakai H."/>
            <person name="Sato Y."/>
            <person name="Wilson G."/>
            <person name="Kumar K."/>
            <person name="McCouch S."/>
            <person name="Juretic N."/>
            <person name="Hoen D."/>
            <person name="Wright S."/>
            <person name="Bruskiewich R."/>
            <person name="Bureau T."/>
            <person name="Miyao A."/>
            <person name="Hirochika H."/>
            <person name="Nishikawa T."/>
            <person name="Kadowaki K."/>
            <person name="Sugiura M."/>
            <person name="Burr B."/>
            <person name="Sasaki T."/>
        </authorList>
    </citation>
    <scope>NUCLEOTIDE SEQUENCE [LARGE SCALE GENOMIC DNA]</scope>
    <source>
        <strain evidence="3">cv. Nipponbare</strain>
    </source>
</reference>
<feature type="region of interest" description="Disordered" evidence="1">
    <location>
        <begin position="100"/>
        <end position="151"/>
    </location>
</feature>
<evidence type="ECO:0000313" key="2">
    <source>
        <dbReference type="EMBL" id="AAN05498.1"/>
    </source>
</evidence>
<organism evidence="2 3">
    <name type="scientific">Oryza sativa subsp. japonica</name>
    <name type="common">Rice</name>
    <dbReference type="NCBI Taxonomy" id="39947"/>
    <lineage>
        <taxon>Eukaryota</taxon>
        <taxon>Viridiplantae</taxon>
        <taxon>Streptophyta</taxon>
        <taxon>Embryophyta</taxon>
        <taxon>Tracheophyta</taxon>
        <taxon>Spermatophyta</taxon>
        <taxon>Magnoliopsida</taxon>
        <taxon>Liliopsida</taxon>
        <taxon>Poales</taxon>
        <taxon>Poaceae</taxon>
        <taxon>BOP clade</taxon>
        <taxon>Oryzoideae</taxon>
        <taxon>Oryzeae</taxon>
        <taxon>Oryzinae</taxon>
        <taxon>Oryza</taxon>
        <taxon>Oryza sativa</taxon>
    </lineage>
</organism>
<gene>
    <name evidence="2" type="ORF">OJ1006F06.8</name>
</gene>
<reference evidence="3" key="2">
    <citation type="journal article" date="2008" name="Nucleic Acids Res.">
        <title>The rice annotation project database (RAP-DB): 2008 update.</title>
        <authorList>
            <consortium name="The rice annotation project (RAP)"/>
        </authorList>
    </citation>
    <scope>GENOME REANNOTATION</scope>
    <source>
        <strain evidence="3">cv. Nipponbare</strain>
    </source>
</reference>
<evidence type="ECO:0000313" key="3">
    <source>
        <dbReference type="Proteomes" id="UP000000763"/>
    </source>
</evidence>
<feature type="compositionally biased region" description="Polar residues" evidence="1">
    <location>
        <begin position="11"/>
        <end position="25"/>
    </location>
</feature>
<accession>Q10S51</accession>
<dbReference type="Proteomes" id="UP000000763">
    <property type="component" value="Chromosome 3"/>
</dbReference>
<evidence type="ECO:0000256" key="1">
    <source>
        <dbReference type="SAM" id="MobiDB-lite"/>
    </source>
</evidence>
<name>Q10S51_ORYSJ</name>
<proteinExistence type="predicted"/>
<dbReference type="AlphaFoldDB" id="Q10S51"/>
<protein>
    <submittedName>
        <fullName evidence="2">Uncharacterized protein</fullName>
    </submittedName>
</protein>
<dbReference type="EMBL" id="AC099399">
    <property type="protein sequence ID" value="AAN05498.1"/>
    <property type="molecule type" value="Genomic_DNA"/>
</dbReference>
<feature type="compositionally biased region" description="Basic residues" evidence="1">
    <location>
        <begin position="121"/>
        <end position="141"/>
    </location>
</feature>
<sequence length="238" mass="25281">MSVWEGGTDIGRSSQRAGSPASGQNGDREDDAGGGGEGGEEKTEGKETCLLPLWEKKEGGRGRRGSGRRSSASNPWKHARWWRGRVVTTAMTAGAVWKGAATGRQARVQARQGTRAGSWGRARHRRRSAAGRVAGRRRHRQQAADDGGDRAGARARISATAILKSSSTAAASPDAALLQIAVSAGEPSIEVVIDGQHVIFAAYEYKPLLEISVSADDGRYPEFKGYRILLVADHPAAI</sequence>